<reference evidence="2 3" key="2">
    <citation type="journal article" date="2018" name="Hortic Res">
        <title>Improved Brassica rapa reference genome by single-molecule sequencing and chromosome conformation capture technologies.</title>
        <authorList>
            <person name="Zhang L."/>
            <person name="Cai X."/>
            <person name="Wu J."/>
            <person name="Liu M."/>
            <person name="Grob S."/>
            <person name="Cheng F."/>
            <person name="Liang J."/>
            <person name="Cai C."/>
            <person name="Liu Z."/>
            <person name="Liu B."/>
            <person name="Wang F."/>
            <person name="Li S."/>
            <person name="Liu F."/>
            <person name="Li X."/>
            <person name="Cheng L."/>
            <person name="Yang W."/>
            <person name="Li M.H."/>
            <person name="Grossniklaus U."/>
            <person name="Zheng H."/>
            <person name="Wang X."/>
        </authorList>
    </citation>
    <scope>NUCLEOTIDE SEQUENCE [LARGE SCALE GENOMIC DNA]</scope>
    <source>
        <strain evidence="2 3">cv. Chiifu-401-42</strain>
    </source>
</reference>
<evidence type="ECO:0000256" key="1">
    <source>
        <dbReference type="SAM" id="MobiDB-lite"/>
    </source>
</evidence>
<feature type="compositionally biased region" description="Acidic residues" evidence="1">
    <location>
        <begin position="66"/>
        <end position="75"/>
    </location>
</feature>
<dbReference type="Gramene" id="Bra039876.1">
    <property type="protein sequence ID" value="Bra039876.1-P"/>
    <property type="gene ID" value="Bra039876"/>
</dbReference>
<dbReference type="AlphaFoldDB" id="M4FFK2"/>
<feature type="compositionally biased region" description="Basic residues" evidence="1">
    <location>
        <begin position="278"/>
        <end position="289"/>
    </location>
</feature>
<keyword evidence="3" id="KW-1185">Reference proteome</keyword>
<name>M4FFK2_BRACM</name>
<accession>M4FFK2</accession>
<feature type="compositionally biased region" description="Basic residues" evidence="1">
    <location>
        <begin position="1"/>
        <end position="11"/>
    </location>
</feature>
<protein>
    <submittedName>
        <fullName evidence="2">Uncharacterized protein</fullName>
    </submittedName>
</protein>
<feature type="region of interest" description="Disordered" evidence="1">
    <location>
        <begin position="1"/>
        <end position="32"/>
    </location>
</feature>
<feature type="compositionally biased region" description="Basic residues" evidence="1">
    <location>
        <begin position="319"/>
        <end position="330"/>
    </location>
</feature>
<dbReference type="PANTHER" id="PTHR31099:SF28">
    <property type="entry name" value="F5J5.12"/>
    <property type="match status" value="1"/>
</dbReference>
<dbReference type="PANTHER" id="PTHR31099">
    <property type="entry name" value="OS06G0165300 PROTEIN"/>
    <property type="match status" value="1"/>
</dbReference>
<feature type="region of interest" description="Disordered" evidence="1">
    <location>
        <begin position="61"/>
        <end position="107"/>
    </location>
</feature>
<feature type="compositionally biased region" description="Basic and acidic residues" evidence="1">
    <location>
        <begin position="343"/>
        <end position="361"/>
    </location>
</feature>
<dbReference type="HOGENOM" id="CLU_017470_0_0_1"/>
<dbReference type="EnsemblPlants" id="Bra039876.1">
    <property type="protein sequence ID" value="Bra039876.1-P"/>
    <property type="gene ID" value="Bra039876"/>
</dbReference>
<reference evidence="2" key="3">
    <citation type="submission" date="2023-03" db="UniProtKB">
        <authorList>
            <consortium name="EnsemblPlants"/>
        </authorList>
    </citation>
    <scope>IDENTIFICATION</scope>
    <source>
        <strain evidence="2">cv. Chiifu-401-42</strain>
    </source>
</reference>
<feature type="region of interest" description="Disordered" evidence="1">
    <location>
        <begin position="245"/>
        <end position="434"/>
    </location>
</feature>
<evidence type="ECO:0000313" key="2">
    <source>
        <dbReference type="EnsemblPlants" id="Bra039876.1-P"/>
    </source>
</evidence>
<feature type="compositionally biased region" description="Basic and acidic residues" evidence="1">
    <location>
        <begin position="369"/>
        <end position="378"/>
    </location>
</feature>
<dbReference type="Proteomes" id="UP000011750">
    <property type="component" value="Chromosome A08"/>
</dbReference>
<organism evidence="2 3">
    <name type="scientific">Brassica campestris</name>
    <name type="common">Field mustard</name>
    <dbReference type="NCBI Taxonomy" id="3711"/>
    <lineage>
        <taxon>Eukaryota</taxon>
        <taxon>Viridiplantae</taxon>
        <taxon>Streptophyta</taxon>
        <taxon>Embryophyta</taxon>
        <taxon>Tracheophyta</taxon>
        <taxon>Spermatophyta</taxon>
        <taxon>Magnoliopsida</taxon>
        <taxon>eudicotyledons</taxon>
        <taxon>Gunneridae</taxon>
        <taxon>Pentapetalae</taxon>
        <taxon>rosids</taxon>
        <taxon>malvids</taxon>
        <taxon>Brassicales</taxon>
        <taxon>Brassicaceae</taxon>
        <taxon>Brassiceae</taxon>
        <taxon>Brassica</taxon>
    </lineage>
</organism>
<sequence length="505" mass="55623">MASKNRLSRGGKGKDIAAPSSLARDADGSPLDEFDVVHRDALRDTENMSLSQRLLVTDAHRQFREEAEENAEDEGREASSSKAPSQVARPRRRAQRRGRFDQSASCPAPRSIPFDELDCRPIVYHPVRHPNTIAYPEKFFENAQLIATHSHLRWPDLSREWIRRQQATIAKGKDAVPFGETTNLSNSYIGFCFPSAVDWESRLPCVLSPRRSRLSLFTRKQQKLLNKAREMEGIPDSSALLKGKLQMLSSKSSSAGASEVRPTPADGDANSEPPARSPPKKRASKSKKQSQKEQPSPLEGNVPLEMAPSSADASEVAAKKKKKKKDGKKRSREETSAAIGSDDAGRPDPVDSTRGSSEERPKKKAKKTTAGDEGRREGTPVPEGPSKSGGRTSETGGGSRDESPSSRRAPSSSARRRDGESGGSLPQMPGRGFPDRVEFLYDEKTPLVLNPLQCAELTRQIRGGTKELPPLDDLYFKKEYIDAAMASKRVTSFSFYFFLAKFLSV</sequence>
<evidence type="ECO:0000313" key="3">
    <source>
        <dbReference type="Proteomes" id="UP000011750"/>
    </source>
</evidence>
<proteinExistence type="predicted"/>
<dbReference type="InParanoid" id="M4FFK2"/>
<reference evidence="2 3" key="1">
    <citation type="journal article" date="2011" name="Nat. Genet.">
        <title>The genome of the mesopolyploid crop species Brassica rapa.</title>
        <authorList>
            <consortium name="Brassica rapa Genome Sequencing Project Consortium"/>
            <person name="Wang X."/>
            <person name="Wang H."/>
            <person name="Wang J."/>
            <person name="Sun R."/>
            <person name="Wu J."/>
            <person name="Liu S."/>
            <person name="Bai Y."/>
            <person name="Mun J.H."/>
            <person name="Bancroft I."/>
            <person name="Cheng F."/>
            <person name="Huang S."/>
            <person name="Li X."/>
            <person name="Hua W."/>
            <person name="Wang J."/>
            <person name="Wang X."/>
            <person name="Freeling M."/>
            <person name="Pires J.C."/>
            <person name="Paterson A.H."/>
            <person name="Chalhoub B."/>
            <person name="Wang B."/>
            <person name="Hayward A."/>
            <person name="Sharpe A.G."/>
            <person name="Park B.S."/>
            <person name="Weisshaar B."/>
            <person name="Liu B."/>
            <person name="Li B."/>
            <person name="Liu B."/>
            <person name="Tong C."/>
            <person name="Song C."/>
            <person name="Duran C."/>
            <person name="Peng C."/>
            <person name="Geng C."/>
            <person name="Koh C."/>
            <person name="Lin C."/>
            <person name="Edwards D."/>
            <person name="Mu D."/>
            <person name="Shen D."/>
            <person name="Soumpourou E."/>
            <person name="Li F."/>
            <person name="Fraser F."/>
            <person name="Conant G."/>
            <person name="Lassalle G."/>
            <person name="King G.J."/>
            <person name="Bonnema G."/>
            <person name="Tang H."/>
            <person name="Wang H."/>
            <person name="Belcram H."/>
            <person name="Zhou H."/>
            <person name="Hirakawa H."/>
            <person name="Abe H."/>
            <person name="Guo H."/>
            <person name="Wang H."/>
            <person name="Jin H."/>
            <person name="Parkin I.A."/>
            <person name="Batley J."/>
            <person name="Kim J.S."/>
            <person name="Just J."/>
            <person name="Li J."/>
            <person name="Xu J."/>
            <person name="Deng J."/>
            <person name="Kim J.A."/>
            <person name="Li J."/>
            <person name="Yu J."/>
            <person name="Meng J."/>
            <person name="Wang J."/>
            <person name="Min J."/>
            <person name="Poulain J."/>
            <person name="Wang J."/>
            <person name="Hatakeyama K."/>
            <person name="Wu K."/>
            <person name="Wang L."/>
            <person name="Fang L."/>
            <person name="Trick M."/>
            <person name="Links M.G."/>
            <person name="Zhao M."/>
            <person name="Jin M."/>
            <person name="Ramchiary N."/>
            <person name="Drou N."/>
            <person name="Berkman P.J."/>
            <person name="Cai Q."/>
            <person name="Huang Q."/>
            <person name="Li R."/>
            <person name="Tabata S."/>
            <person name="Cheng S."/>
            <person name="Zhang S."/>
            <person name="Zhang S."/>
            <person name="Huang S."/>
            <person name="Sato S."/>
            <person name="Sun S."/>
            <person name="Kwon S.J."/>
            <person name="Choi S.R."/>
            <person name="Lee T.H."/>
            <person name="Fan W."/>
            <person name="Zhao X."/>
            <person name="Tan X."/>
            <person name="Xu X."/>
            <person name="Wang Y."/>
            <person name="Qiu Y."/>
            <person name="Yin Y."/>
            <person name="Li Y."/>
            <person name="Du Y."/>
            <person name="Liao Y."/>
            <person name="Lim Y."/>
            <person name="Narusaka Y."/>
            <person name="Wang Y."/>
            <person name="Wang Z."/>
            <person name="Li Z."/>
            <person name="Wang Z."/>
            <person name="Xiong Z."/>
            <person name="Zhang Z."/>
        </authorList>
    </citation>
    <scope>NUCLEOTIDE SEQUENCE [LARGE SCALE GENOMIC DNA]</scope>
    <source>
        <strain evidence="2 3">cv. Chiifu-401-42</strain>
    </source>
</reference>
<feature type="compositionally biased region" description="Low complexity" evidence="1">
    <location>
        <begin position="245"/>
        <end position="258"/>
    </location>
</feature>